<comment type="caution">
    <text evidence="2">The sequence shown here is derived from an EMBL/GenBank/DDBJ whole genome shotgun (WGS) entry which is preliminary data.</text>
</comment>
<dbReference type="AlphaFoldDB" id="A0AAN6JPK1"/>
<proteinExistence type="predicted"/>
<dbReference type="Proteomes" id="UP001176517">
    <property type="component" value="Unassembled WGS sequence"/>
</dbReference>
<evidence type="ECO:0000256" key="1">
    <source>
        <dbReference type="SAM" id="SignalP"/>
    </source>
</evidence>
<dbReference type="EMBL" id="JAPDMZ010000204">
    <property type="protein sequence ID" value="KAK0546150.1"/>
    <property type="molecule type" value="Genomic_DNA"/>
</dbReference>
<evidence type="ECO:0000313" key="3">
    <source>
        <dbReference type="Proteomes" id="UP001176517"/>
    </source>
</evidence>
<evidence type="ECO:0000313" key="2">
    <source>
        <dbReference type="EMBL" id="KAK0546150.1"/>
    </source>
</evidence>
<feature type="chain" id="PRO_5042984088" evidence="1">
    <location>
        <begin position="22"/>
        <end position="276"/>
    </location>
</feature>
<protein>
    <submittedName>
        <fullName evidence="2">Uncharacterized protein</fullName>
    </submittedName>
</protein>
<accession>A0AAN6JPK1</accession>
<reference evidence="2" key="1">
    <citation type="journal article" date="2023" name="PhytoFront">
        <title>Draft Genome Resources of Seven Strains of Tilletia horrida, Causal Agent of Kernel Smut of Rice.</title>
        <authorList>
            <person name="Khanal S."/>
            <person name="Antony Babu S."/>
            <person name="Zhou X.G."/>
        </authorList>
    </citation>
    <scope>NUCLEOTIDE SEQUENCE</scope>
    <source>
        <strain evidence="2">TX6</strain>
    </source>
</reference>
<gene>
    <name evidence="2" type="ORF">OC846_005389</name>
</gene>
<sequence>MQIKIASFILAAFHAAALIEAATVGERAASGGAGAAGCIASKAQPRVFKGIWVNGYGSFYDGSPSYGYPSRQSANNSKYVYHNSLSSVFLDGYHYEGVSAYPCDSVASQVQATVGSDNYYVSNADKVETGILRSVRNHNLCLKAVKGYSQAPGDAYYPSFGACPTTKAALTGNSGEFIWSWAYNSTVEYKKVDNTPTRPRGNVFLTFTGPKIGQGSFLFGSFGYYSGSLGPGNEESPSIVGSQIYVTSNILQLVGAYNGDINKTQQNVYAKTFIEN</sequence>
<keyword evidence="3" id="KW-1185">Reference proteome</keyword>
<name>A0AAN6JPK1_9BASI</name>
<keyword evidence="1" id="KW-0732">Signal</keyword>
<feature type="signal peptide" evidence="1">
    <location>
        <begin position="1"/>
        <end position="21"/>
    </location>
</feature>
<organism evidence="2 3">
    <name type="scientific">Tilletia horrida</name>
    <dbReference type="NCBI Taxonomy" id="155126"/>
    <lineage>
        <taxon>Eukaryota</taxon>
        <taxon>Fungi</taxon>
        <taxon>Dikarya</taxon>
        <taxon>Basidiomycota</taxon>
        <taxon>Ustilaginomycotina</taxon>
        <taxon>Exobasidiomycetes</taxon>
        <taxon>Tilletiales</taxon>
        <taxon>Tilletiaceae</taxon>
        <taxon>Tilletia</taxon>
    </lineage>
</organism>